<dbReference type="PIRSF" id="PIRSF011386">
    <property type="entry name" value="FixH"/>
    <property type="match status" value="1"/>
</dbReference>
<dbReference type="InterPro" id="IPR008620">
    <property type="entry name" value="FixH"/>
</dbReference>
<gene>
    <name evidence="2" type="ORF">GR170_21735</name>
</gene>
<dbReference type="Proteomes" id="UP000477911">
    <property type="component" value="Unassembled WGS sequence"/>
</dbReference>
<keyword evidence="1" id="KW-0472">Membrane</keyword>
<comment type="caution">
    <text evidence="2">The sequence shown here is derived from an EMBL/GenBank/DDBJ whole genome shotgun (WGS) entry which is preliminary data.</text>
</comment>
<evidence type="ECO:0000313" key="2">
    <source>
        <dbReference type="EMBL" id="MXN20465.1"/>
    </source>
</evidence>
<proteinExistence type="predicted"/>
<keyword evidence="1" id="KW-1133">Transmembrane helix</keyword>
<dbReference type="EMBL" id="WUMU01000028">
    <property type="protein sequence ID" value="MXN20465.1"/>
    <property type="molecule type" value="Genomic_DNA"/>
</dbReference>
<evidence type="ECO:0000313" key="3">
    <source>
        <dbReference type="Proteomes" id="UP000477911"/>
    </source>
</evidence>
<keyword evidence="3" id="KW-1185">Reference proteome</keyword>
<name>A0A6L7G8S4_9RHOB</name>
<keyword evidence="1" id="KW-0812">Transmembrane</keyword>
<dbReference type="InterPro" id="IPR018037">
    <property type="entry name" value="FixH_proteobacterial"/>
</dbReference>
<protein>
    <submittedName>
        <fullName evidence="2">Nitrogen fixation protein FixH</fullName>
    </submittedName>
</protein>
<organism evidence="2 3">
    <name type="scientific">Pseudooceanicola albus</name>
    <dbReference type="NCBI Taxonomy" id="2692189"/>
    <lineage>
        <taxon>Bacteria</taxon>
        <taxon>Pseudomonadati</taxon>
        <taxon>Pseudomonadota</taxon>
        <taxon>Alphaproteobacteria</taxon>
        <taxon>Rhodobacterales</taxon>
        <taxon>Paracoccaceae</taxon>
        <taxon>Pseudooceanicola</taxon>
    </lineage>
</organism>
<dbReference type="AlphaFoldDB" id="A0A6L7G8S4"/>
<sequence length="155" mass="16974">MTTDSGFRLKGWHVLAGFVGAFGVIISVNVYMATQAIRTFPGLEVANSYVASQQFDTRKAAQEKLGWTVWADDAEGMIHLKITDRDGAPVRAKEVHATIGHPTMASADVTPQFAWNGQFYEVPLVLAGGKWIVRLEAIAEDGTLFTQRLDLHIGD</sequence>
<dbReference type="Pfam" id="PF05751">
    <property type="entry name" value="FixH"/>
    <property type="match status" value="1"/>
</dbReference>
<evidence type="ECO:0000256" key="1">
    <source>
        <dbReference type="SAM" id="Phobius"/>
    </source>
</evidence>
<feature type="transmembrane region" description="Helical" evidence="1">
    <location>
        <begin position="12"/>
        <end position="32"/>
    </location>
</feature>
<reference evidence="2 3" key="1">
    <citation type="submission" date="2019-12" db="EMBL/GenBank/DDBJ databases">
        <authorList>
            <person name="Li M."/>
        </authorList>
    </citation>
    <scope>NUCLEOTIDE SEQUENCE [LARGE SCALE GENOMIC DNA]</scope>
    <source>
        <strain evidence="2 3">GBMRC 2024</strain>
    </source>
</reference>
<accession>A0A6L7G8S4</accession>